<accession>A0A8J3RY36</accession>
<feature type="compositionally biased region" description="Low complexity" evidence="2">
    <location>
        <begin position="23"/>
        <end position="38"/>
    </location>
</feature>
<dbReference type="Pfam" id="PF00501">
    <property type="entry name" value="AMP-binding"/>
    <property type="match status" value="1"/>
</dbReference>
<keyword evidence="1" id="KW-0436">Ligase</keyword>
<dbReference type="PANTHER" id="PTHR43352:SF1">
    <property type="entry name" value="ANTHRANILATE--COA LIGASE"/>
    <property type="match status" value="1"/>
</dbReference>
<evidence type="ECO:0000313" key="6">
    <source>
        <dbReference type="Proteomes" id="UP000655044"/>
    </source>
</evidence>
<evidence type="ECO:0000259" key="4">
    <source>
        <dbReference type="Pfam" id="PF13193"/>
    </source>
</evidence>
<feature type="domain" description="AMP-binding enzyme C-terminal" evidence="4">
    <location>
        <begin position="449"/>
        <end position="528"/>
    </location>
</feature>
<dbReference type="SUPFAM" id="SSF56801">
    <property type="entry name" value="Acetyl-CoA synthetase-like"/>
    <property type="match status" value="1"/>
</dbReference>
<organism evidence="5 6">
    <name type="scientific">Planobispora rosea</name>
    <dbReference type="NCBI Taxonomy" id="35762"/>
    <lineage>
        <taxon>Bacteria</taxon>
        <taxon>Bacillati</taxon>
        <taxon>Actinomycetota</taxon>
        <taxon>Actinomycetes</taxon>
        <taxon>Streptosporangiales</taxon>
        <taxon>Streptosporangiaceae</taxon>
        <taxon>Planobispora</taxon>
    </lineage>
</organism>
<feature type="domain" description="AMP-dependent synthetase/ligase" evidence="3">
    <location>
        <begin position="67"/>
        <end position="399"/>
    </location>
</feature>
<dbReference type="OrthoDB" id="4363623at2"/>
<keyword evidence="6" id="KW-1185">Reference proteome</keyword>
<dbReference type="Gene3D" id="3.30.300.30">
    <property type="match status" value="1"/>
</dbReference>
<dbReference type="GO" id="GO:0016878">
    <property type="term" value="F:acid-thiol ligase activity"/>
    <property type="evidence" value="ECO:0007669"/>
    <property type="project" value="TreeGrafter"/>
</dbReference>
<feature type="region of interest" description="Disordered" evidence="2">
    <location>
        <begin position="1"/>
        <end position="47"/>
    </location>
</feature>
<evidence type="ECO:0000313" key="5">
    <source>
        <dbReference type="EMBL" id="GIH83917.1"/>
    </source>
</evidence>
<dbReference type="PANTHER" id="PTHR43352">
    <property type="entry name" value="ACETYL-COA SYNTHETASE"/>
    <property type="match status" value="1"/>
</dbReference>
<dbReference type="EMBL" id="BOOI01000019">
    <property type="protein sequence ID" value="GIH83917.1"/>
    <property type="molecule type" value="Genomic_DNA"/>
</dbReference>
<evidence type="ECO:0000259" key="3">
    <source>
        <dbReference type="Pfam" id="PF00501"/>
    </source>
</evidence>
<dbReference type="InterPro" id="IPR000873">
    <property type="entry name" value="AMP-dep_synth/lig_dom"/>
</dbReference>
<gene>
    <name evidence="5" type="ORF">Pro02_23250</name>
</gene>
<protein>
    <submittedName>
        <fullName evidence="5">Uncharacterized protein</fullName>
    </submittedName>
</protein>
<dbReference type="Gene3D" id="3.40.50.12780">
    <property type="entry name" value="N-terminal domain of ligase-like"/>
    <property type="match status" value="1"/>
</dbReference>
<dbReference type="InterPro" id="IPR025110">
    <property type="entry name" value="AMP-bd_C"/>
</dbReference>
<sequence length="539" mass="56816">MPEVLPGRSPVRPRVSADGAVGSPPSADAPIAAALPTSTGAPAPTGSSTANCAVHLAAKARREGWWELPAFHTPERSWTHGEVHTLAAAAAQVLVDHGVRPGDRVLIAMGDGIVWVAAFLATARLGAVAVPVNPDLTPDDHAFMADDCRARLVVTDDHLTGRFTGTAVLTGERLMRLAASAPAGPAADVTGETPLYAQYTSGTTGVPKAALHRHADLARYQRAAGEGVVGVWRDDVTLSVSKLFFAYGLGNALVFPLFSGSSAVLLPHRPTPVEIAQTVERYGVTLLYGVPSAYANMLAECRPDAFSSVRLAVSAGEPLAVSLGARARDLLGAPVLDQLGSTEVGHAFCSNTAWSDEPGTIGRPLPGYEIMLRDKNGAQITLGRGEIWVRGASVMIEYLGRPEQTAKVLRGGWLRTGDLAEYVDGGALRHCGRNDDMEMVGGITVSPLEIEQVLAEHPAVAEVAVAAIPDERGAAKLRAFVVPAQPGAVDPAVLESELIGLARLRLSPYKVPRSVHLCARLPRTPTGKLRRFAVRQGKW</sequence>
<dbReference type="GO" id="GO:0044550">
    <property type="term" value="P:secondary metabolite biosynthetic process"/>
    <property type="evidence" value="ECO:0007669"/>
    <property type="project" value="TreeGrafter"/>
</dbReference>
<dbReference type="Pfam" id="PF13193">
    <property type="entry name" value="AMP-binding_C"/>
    <property type="match status" value="1"/>
</dbReference>
<proteinExistence type="predicted"/>
<evidence type="ECO:0000256" key="1">
    <source>
        <dbReference type="ARBA" id="ARBA00022598"/>
    </source>
</evidence>
<dbReference type="RefSeq" id="WP_084779606.1">
    <property type="nucleotide sequence ID" value="NZ_BMQP01000007.1"/>
</dbReference>
<dbReference type="Proteomes" id="UP000655044">
    <property type="component" value="Unassembled WGS sequence"/>
</dbReference>
<dbReference type="InterPro" id="IPR042099">
    <property type="entry name" value="ANL_N_sf"/>
</dbReference>
<comment type="caution">
    <text evidence="5">The sequence shown here is derived from an EMBL/GenBank/DDBJ whole genome shotgun (WGS) entry which is preliminary data.</text>
</comment>
<dbReference type="InterPro" id="IPR045851">
    <property type="entry name" value="AMP-bd_C_sf"/>
</dbReference>
<reference evidence="5" key="1">
    <citation type="submission" date="2021-01" db="EMBL/GenBank/DDBJ databases">
        <title>Whole genome shotgun sequence of Planobispora rosea NBRC 15558.</title>
        <authorList>
            <person name="Komaki H."/>
            <person name="Tamura T."/>
        </authorList>
    </citation>
    <scope>NUCLEOTIDE SEQUENCE</scope>
    <source>
        <strain evidence="5">NBRC 15558</strain>
    </source>
</reference>
<name>A0A8J3RY36_PLARO</name>
<evidence type="ECO:0000256" key="2">
    <source>
        <dbReference type="SAM" id="MobiDB-lite"/>
    </source>
</evidence>
<dbReference type="AlphaFoldDB" id="A0A8J3RY36"/>